<evidence type="ECO:0000313" key="13">
    <source>
        <dbReference type="EMBL" id="MEF2968233.1"/>
    </source>
</evidence>
<feature type="binding site" evidence="8">
    <location>
        <position position="70"/>
    </location>
    <ligand>
        <name>L-glutamine</name>
        <dbReference type="ChEBI" id="CHEBI:58359"/>
    </ligand>
</feature>
<dbReference type="Pfam" id="PF03950">
    <property type="entry name" value="tRNA-synt_1c_C"/>
    <property type="match status" value="1"/>
</dbReference>
<keyword evidence="2 8" id="KW-0436">Ligase</keyword>
<comment type="similarity">
    <text evidence="8 9">Belongs to the class-I aminoacyl-tRNA synthetase family.</text>
</comment>
<feature type="domain" description="Glutamyl/glutaminyl-tRNA synthetase class Ib anti-codon binding" evidence="11">
    <location>
        <begin position="342"/>
        <end position="442"/>
    </location>
</feature>
<dbReference type="SUPFAM" id="SSF52374">
    <property type="entry name" value="Nucleotidylyl transferase"/>
    <property type="match status" value="1"/>
</dbReference>
<dbReference type="InterPro" id="IPR004514">
    <property type="entry name" value="Gln-tRNA-synth"/>
</dbReference>
<feature type="binding site" evidence="8">
    <location>
        <begin position="38"/>
        <end position="40"/>
    </location>
    <ligand>
        <name>ATP</name>
        <dbReference type="ChEBI" id="CHEBI:30616"/>
    </ligand>
</feature>
<keyword evidence="5 8" id="KW-0648">Protein biosynthesis</keyword>
<dbReference type="Pfam" id="PF20974">
    <property type="entry name" value="tRNA-synt_1c_C2"/>
    <property type="match status" value="1"/>
</dbReference>
<dbReference type="EMBL" id="JAZHPZ010000013">
    <property type="protein sequence ID" value="MEF2968233.1"/>
    <property type="molecule type" value="Genomic_DNA"/>
</dbReference>
<evidence type="ECO:0000256" key="9">
    <source>
        <dbReference type="RuleBase" id="RU363037"/>
    </source>
</evidence>
<keyword evidence="4 8" id="KW-0067">ATP-binding</keyword>
<dbReference type="InterPro" id="IPR020061">
    <property type="entry name" value="Glu_tRNA_lig_a-bdl"/>
</dbReference>
<organism evidence="13 14">
    <name type="scientific">Paenibacillus haidiansis</name>
    <dbReference type="NCBI Taxonomy" id="1574488"/>
    <lineage>
        <taxon>Bacteria</taxon>
        <taxon>Bacillati</taxon>
        <taxon>Bacillota</taxon>
        <taxon>Bacilli</taxon>
        <taxon>Bacillales</taxon>
        <taxon>Paenibacillaceae</taxon>
        <taxon>Paenibacillus</taxon>
    </lineage>
</organism>
<dbReference type="InterPro" id="IPR022861">
    <property type="entry name" value="Gln_tRNA_ligase_bac"/>
</dbReference>
<dbReference type="Proteomes" id="UP001306950">
    <property type="component" value="Unassembled WGS sequence"/>
</dbReference>
<keyword evidence="3 8" id="KW-0547">Nucleotide-binding</keyword>
<keyword evidence="6 8" id="KW-0030">Aminoacyl-tRNA synthetase</keyword>
<keyword evidence="14" id="KW-1185">Reference proteome</keyword>
<evidence type="ECO:0000256" key="6">
    <source>
        <dbReference type="ARBA" id="ARBA00023146"/>
    </source>
</evidence>
<dbReference type="InterPro" id="IPR011035">
    <property type="entry name" value="Ribosomal_bL25/Gln-tRNA_synth"/>
</dbReference>
<sequence>MITVENNNCTPPNFIKNIITEDLKNGKVDKVITRFPPEPNGYLHIGHAKAIWINFTLADEFGGRTNLRFDDTNPVKEDTEYVNSIKEDVKWLGFDWEELHFASDYFEEMYNRAVILIKKGLAYVDDLSADQIRETRGTLTEPGQNSPYRDRSVEENLDLFARMRAGEFKDGEKVLRAKIDMASPNINLRDPVIYRIVHASHHNTGDKWCIYPMYTFAHPLEDAIEGVTHSLCSTEFEDQRPFYDWVVAETEMPSVPHQYEFGRLNLEQTVTSKRKLKMLVDEGIVDGWDDPRMPTVSGLRRRGYTPEAIKAFVFETGISKAFGSIDLKMLEHFIREDLKLKAPRTMAVVDPLKVVITNYPEGQTELLEAENNSENEEMGSRQIPFSREIYIERDDFMENPPSKYFRLFPGNEVRLKHAYFIKCNEVIKDENGNVVEIHCTYDPETKSGSGFTGRKVKGTIHWVEASQAVPAEFRLYEPLILDEENEPEEEEGAVEKTFLDKINPNSLTIKHGFVEPGMKDAEPQDKFQFFRHGYFNVDPKYSKPGNPVFNLIVSLKSSFQLPK</sequence>
<evidence type="ECO:0000259" key="10">
    <source>
        <dbReference type="Pfam" id="PF00749"/>
    </source>
</evidence>
<comment type="catalytic activity">
    <reaction evidence="7 8">
        <text>tRNA(Gln) + L-glutamine + ATP = L-glutaminyl-tRNA(Gln) + AMP + diphosphate</text>
        <dbReference type="Rhea" id="RHEA:20121"/>
        <dbReference type="Rhea" id="RHEA-COMP:9662"/>
        <dbReference type="Rhea" id="RHEA-COMP:9681"/>
        <dbReference type="ChEBI" id="CHEBI:30616"/>
        <dbReference type="ChEBI" id="CHEBI:33019"/>
        <dbReference type="ChEBI" id="CHEBI:58359"/>
        <dbReference type="ChEBI" id="CHEBI:78442"/>
        <dbReference type="ChEBI" id="CHEBI:78521"/>
        <dbReference type="ChEBI" id="CHEBI:456215"/>
        <dbReference type="EC" id="6.1.1.18"/>
    </reaction>
</comment>
<evidence type="ECO:0000256" key="1">
    <source>
        <dbReference type="ARBA" id="ARBA00022490"/>
    </source>
</evidence>
<comment type="subcellular location">
    <subcellularLocation>
        <location evidence="8">Cytoplasm</location>
    </subcellularLocation>
</comment>
<dbReference type="RefSeq" id="WP_331848441.1">
    <property type="nucleotide sequence ID" value="NZ_JAZHPZ010000013.1"/>
</dbReference>
<dbReference type="PROSITE" id="PS00178">
    <property type="entry name" value="AA_TRNA_LIGASE_I"/>
    <property type="match status" value="1"/>
</dbReference>
<feature type="domain" description="tRNA synthetases class I (E and Q) anti-codon binding" evidence="12">
    <location>
        <begin position="459"/>
        <end position="538"/>
    </location>
</feature>
<dbReference type="InterPro" id="IPR050132">
    <property type="entry name" value="Gln/Glu-tRNA_Ligase"/>
</dbReference>
<reference evidence="13 14" key="1">
    <citation type="submission" date="2024-02" db="EMBL/GenBank/DDBJ databases">
        <title>A nitrogen-fixing paenibacillus bacterium.</title>
        <authorList>
            <person name="Zhang W.L."/>
            <person name="Chen S.F."/>
        </authorList>
    </citation>
    <scope>NUCLEOTIDE SEQUENCE [LARGE SCALE GENOMIC DNA]</scope>
    <source>
        <strain evidence="13 14">M1</strain>
    </source>
</reference>
<dbReference type="InterPro" id="IPR020058">
    <property type="entry name" value="Glu/Gln-tRNA-synth_Ib_cat-dom"/>
</dbReference>
<dbReference type="InterPro" id="IPR001412">
    <property type="entry name" value="aa-tRNA-synth_I_CS"/>
</dbReference>
<dbReference type="InterPro" id="IPR000924">
    <property type="entry name" value="Glu/Gln-tRNA-synth"/>
</dbReference>
<feature type="binding site" evidence="8">
    <location>
        <begin position="44"/>
        <end position="50"/>
    </location>
    <ligand>
        <name>ATP</name>
        <dbReference type="ChEBI" id="CHEBI:30616"/>
    </ligand>
</feature>
<dbReference type="Pfam" id="PF00749">
    <property type="entry name" value="tRNA-synt_1c"/>
    <property type="match status" value="1"/>
</dbReference>
<comment type="caution">
    <text evidence="13">The sequence shown here is derived from an EMBL/GenBank/DDBJ whole genome shotgun (WGS) entry which is preliminary data.</text>
</comment>
<evidence type="ECO:0000256" key="7">
    <source>
        <dbReference type="ARBA" id="ARBA00048270"/>
    </source>
</evidence>
<dbReference type="InterPro" id="IPR020059">
    <property type="entry name" value="Glu/Gln-tRNA-synth_Ib_codon-bd"/>
</dbReference>
<feature type="short sequence motif" description="'KMSKS' region" evidence="8">
    <location>
        <begin position="270"/>
        <end position="274"/>
    </location>
</feature>
<dbReference type="GO" id="GO:0016874">
    <property type="term" value="F:ligase activity"/>
    <property type="evidence" value="ECO:0007669"/>
    <property type="project" value="UniProtKB-KW"/>
</dbReference>
<accession>A0ABU7VXV6</accession>
<keyword evidence="1 8" id="KW-0963">Cytoplasm</keyword>
<proteinExistence type="inferred from homology"/>
<feature type="domain" description="Glutamyl/glutaminyl-tRNA synthetase class Ib catalytic" evidence="10">
    <location>
        <begin position="30"/>
        <end position="339"/>
    </location>
</feature>
<dbReference type="Gene3D" id="3.90.800.10">
    <property type="entry name" value="Glutamyl-tRNA Synthetase, Domain 3"/>
    <property type="match status" value="1"/>
</dbReference>
<dbReference type="HAMAP" id="MF_00126">
    <property type="entry name" value="Gln_tRNA_synth"/>
    <property type="match status" value="1"/>
</dbReference>
<comment type="caution">
    <text evidence="8">Lacks conserved residue(s) required for the propagation of feature annotation.</text>
</comment>
<dbReference type="Gene3D" id="3.40.50.620">
    <property type="entry name" value="HUPs"/>
    <property type="match status" value="1"/>
</dbReference>
<gene>
    <name evidence="8" type="primary">glnS</name>
    <name evidence="13" type="ORF">V3851_20585</name>
</gene>
<evidence type="ECO:0000256" key="4">
    <source>
        <dbReference type="ARBA" id="ARBA00022840"/>
    </source>
</evidence>
<evidence type="ECO:0000256" key="2">
    <source>
        <dbReference type="ARBA" id="ARBA00022598"/>
    </source>
</evidence>
<comment type="subunit">
    <text evidence="8">Monomer.</text>
</comment>
<dbReference type="NCBIfam" id="TIGR00440">
    <property type="entry name" value="glnS"/>
    <property type="match status" value="1"/>
</dbReference>
<dbReference type="PANTHER" id="PTHR43097:SF5">
    <property type="entry name" value="GLUTAMATE--TRNA LIGASE"/>
    <property type="match status" value="1"/>
</dbReference>
<dbReference type="PRINTS" id="PR00987">
    <property type="entry name" value="TRNASYNTHGLU"/>
</dbReference>
<dbReference type="SUPFAM" id="SSF50715">
    <property type="entry name" value="Ribosomal protein L25-like"/>
    <property type="match status" value="1"/>
</dbReference>
<feature type="binding site" evidence="8">
    <location>
        <begin position="263"/>
        <end position="264"/>
    </location>
    <ligand>
        <name>ATP</name>
        <dbReference type="ChEBI" id="CHEBI:30616"/>
    </ligand>
</feature>
<dbReference type="InterPro" id="IPR020056">
    <property type="entry name" value="Rbsml_bL25/Gln-tRNA_synth_N"/>
</dbReference>
<dbReference type="PANTHER" id="PTHR43097">
    <property type="entry name" value="GLUTAMINE-TRNA LIGASE"/>
    <property type="match status" value="1"/>
</dbReference>
<name>A0ABU7VXV6_9BACL</name>
<dbReference type="NCBIfam" id="NF011291">
    <property type="entry name" value="PRK14703.1"/>
    <property type="match status" value="1"/>
</dbReference>
<dbReference type="InterPro" id="IPR014729">
    <property type="entry name" value="Rossmann-like_a/b/a_fold"/>
</dbReference>
<dbReference type="InterPro" id="IPR049437">
    <property type="entry name" value="tRNA-synt_1c_C2"/>
</dbReference>
<evidence type="ECO:0000256" key="3">
    <source>
        <dbReference type="ARBA" id="ARBA00022741"/>
    </source>
</evidence>
<dbReference type="CDD" id="cd00807">
    <property type="entry name" value="GlnRS_core"/>
    <property type="match status" value="1"/>
</dbReference>
<feature type="short sequence motif" description="'HIGH' region" evidence="8">
    <location>
        <begin position="37"/>
        <end position="47"/>
    </location>
</feature>
<evidence type="ECO:0000313" key="14">
    <source>
        <dbReference type="Proteomes" id="UP001306950"/>
    </source>
</evidence>
<protein>
    <recommendedName>
        <fullName evidence="8">Glutamine--tRNA ligase</fullName>
        <ecNumber evidence="8">6.1.1.18</ecNumber>
    </recommendedName>
    <alternativeName>
        <fullName evidence="8">Glutaminyl-tRNA synthetase</fullName>
        <shortName evidence="8">GlnRS</shortName>
    </alternativeName>
</protein>
<evidence type="ECO:0000259" key="12">
    <source>
        <dbReference type="Pfam" id="PF20974"/>
    </source>
</evidence>
<evidence type="ECO:0000256" key="8">
    <source>
        <dbReference type="HAMAP-Rule" id="MF_00126"/>
    </source>
</evidence>
<dbReference type="EC" id="6.1.1.18" evidence="8"/>
<evidence type="ECO:0000259" key="11">
    <source>
        <dbReference type="Pfam" id="PF03950"/>
    </source>
</evidence>
<dbReference type="Gene3D" id="1.10.1160.10">
    <property type="entry name" value="Glutamyl-trna Synthetase, Domain 2"/>
    <property type="match status" value="1"/>
</dbReference>
<evidence type="ECO:0000256" key="5">
    <source>
        <dbReference type="ARBA" id="ARBA00022917"/>
    </source>
</evidence>
<feature type="binding site" evidence="8">
    <location>
        <position position="214"/>
    </location>
    <ligand>
        <name>L-glutamine</name>
        <dbReference type="ChEBI" id="CHEBI:58359"/>
    </ligand>
</feature>
<dbReference type="Gene3D" id="2.40.240.10">
    <property type="entry name" value="Ribosomal Protein L25, Chain P"/>
    <property type="match status" value="2"/>
</dbReference>